<dbReference type="GO" id="GO:0005886">
    <property type="term" value="C:plasma membrane"/>
    <property type="evidence" value="ECO:0007669"/>
    <property type="project" value="UniProtKB-SubCell"/>
</dbReference>
<dbReference type="Pfam" id="PF01098">
    <property type="entry name" value="FTSW_RODA_SPOVE"/>
    <property type="match status" value="1"/>
</dbReference>
<comment type="pathway">
    <text evidence="2">Cell wall biogenesis; peptidoglycan biosynthesis.</text>
</comment>
<reference evidence="22" key="1">
    <citation type="submission" date="2017-05" db="EMBL/GenBank/DDBJ databases">
        <authorList>
            <person name="Varghese N."/>
            <person name="Submissions S."/>
        </authorList>
    </citation>
    <scope>NUCLEOTIDE SEQUENCE</scope>
    <source>
        <strain evidence="22">DSM 18763</strain>
    </source>
</reference>
<keyword evidence="11 21" id="KW-0472">Membrane</keyword>
<dbReference type="PANTHER" id="PTHR30474">
    <property type="entry name" value="CELL CYCLE PROTEIN"/>
    <property type="match status" value="1"/>
</dbReference>
<accession>A0AA45WIU7</accession>
<dbReference type="GO" id="GO:0009252">
    <property type="term" value="P:peptidoglycan biosynthetic process"/>
    <property type="evidence" value="ECO:0007669"/>
    <property type="project" value="UniProtKB-KW"/>
</dbReference>
<feature type="transmembrane region" description="Helical" evidence="21">
    <location>
        <begin position="48"/>
        <end position="66"/>
    </location>
</feature>
<evidence type="ECO:0000256" key="11">
    <source>
        <dbReference type="ARBA" id="ARBA00023136"/>
    </source>
</evidence>
<dbReference type="GO" id="GO:0051301">
    <property type="term" value="P:cell division"/>
    <property type="evidence" value="ECO:0007669"/>
    <property type="project" value="UniProtKB-KW"/>
</dbReference>
<feature type="transmembrane region" description="Helical" evidence="21">
    <location>
        <begin position="142"/>
        <end position="159"/>
    </location>
</feature>
<comment type="similarity">
    <text evidence="16">Belongs to the SEDS family. FtsW subfamily.</text>
</comment>
<feature type="transmembrane region" description="Helical" evidence="21">
    <location>
        <begin position="341"/>
        <end position="362"/>
    </location>
</feature>
<feature type="transmembrane region" description="Helical" evidence="21">
    <location>
        <begin position="307"/>
        <end position="329"/>
    </location>
</feature>
<comment type="catalytic activity">
    <reaction evidence="20">
        <text>[GlcNAc-(1-&gt;4)-Mur2Ac(oyl-L-Ala-gamma-D-Glu-L-Lys-D-Ala-D-Ala)](n)-di-trans,octa-cis-undecaprenyl diphosphate + beta-D-GlcNAc-(1-&gt;4)-Mur2Ac(oyl-L-Ala-gamma-D-Glu-L-Lys-D-Ala-D-Ala)-di-trans,octa-cis-undecaprenyl diphosphate = [GlcNAc-(1-&gt;4)-Mur2Ac(oyl-L-Ala-gamma-D-Glu-L-Lys-D-Ala-D-Ala)](n+1)-di-trans,octa-cis-undecaprenyl diphosphate + di-trans,octa-cis-undecaprenyl diphosphate + H(+)</text>
        <dbReference type="Rhea" id="RHEA:23708"/>
        <dbReference type="Rhea" id="RHEA-COMP:9602"/>
        <dbReference type="Rhea" id="RHEA-COMP:9603"/>
        <dbReference type="ChEBI" id="CHEBI:15378"/>
        <dbReference type="ChEBI" id="CHEBI:58405"/>
        <dbReference type="ChEBI" id="CHEBI:60033"/>
        <dbReference type="ChEBI" id="CHEBI:78435"/>
        <dbReference type="EC" id="2.4.99.28"/>
    </reaction>
</comment>
<evidence type="ECO:0000256" key="15">
    <source>
        <dbReference type="ARBA" id="ARBA00033270"/>
    </source>
</evidence>
<evidence type="ECO:0000313" key="22">
    <source>
        <dbReference type="EMBL" id="SMP01075.1"/>
    </source>
</evidence>
<dbReference type="EMBL" id="FXTX01000001">
    <property type="protein sequence ID" value="SMP01075.1"/>
    <property type="molecule type" value="Genomic_DNA"/>
</dbReference>
<dbReference type="PANTHER" id="PTHR30474:SF2">
    <property type="entry name" value="PEPTIDOGLYCAN GLYCOSYLTRANSFERASE FTSW-RELATED"/>
    <property type="match status" value="1"/>
</dbReference>
<evidence type="ECO:0000256" key="19">
    <source>
        <dbReference type="ARBA" id="ARBA00044770"/>
    </source>
</evidence>
<evidence type="ECO:0000256" key="1">
    <source>
        <dbReference type="ARBA" id="ARBA00004651"/>
    </source>
</evidence>
<evidence type="ECO:0000256" key="21">
    <source>
        <dbReference type="SAM" id="Phobius"/>
    </source>
</evidence>
<gene>
    <name evidence="22" type="ORF">SAMN06264868_101191</name>
</gene>
<evidence type="ECO:0000256" key="20">
    <source>
        <dbReference type="ARBA" id="ARBA00049902"/>
    </source>
</evidence>
<keyword evidence="12" id="KW-0131">Cell cycle</keyword>
<dbReference type="GO" id="GO:0071555">
    <property type="term" value="P:cell wall organization"/>
    <property type="evidence" value="ECO:0007669"/>
    <property type="project" value="UniProtKB-KW"/>
</dbReference>
<proteinExistence type="inferred from homology"/>
<dbReference type="RefSeq" id="WP_265134947.1">
    <property type="nucleotide sequence ID" value="NZ_FXTX01000001.1"/>
</dbReference>
<keyword evidence="10 21" id="KW-1133">Transmembrane helix</keyword>
<dbReference type="InterPro" id="IPR013437">
    <property type="entry name" value="FtsW"/>
</dbReference>
<dbReference type="GO" id="GO:0032153">
    <property type="term" value="C:cell division site"/>
    <property type="evidence" value="ECO:0007669"/>
    <property type="project" value="TreeGrafter"/>
</dbReference>
<evidence type="ECO:0000256" key="14">
    <source>
        <dbReference type="ARBA" id="ARBA00032370"/>
    </source>
</evidence>
<keyword evidence="3" id="KW-1003">Cell membrane</keyword>
<evidence type="ECO:0000256" key="5">
    <source>
        <dbReference type="ARBA" id="ARBA00022676"/>
    </source>
</evidence>
<dbReference type="GO" id="GO:0008955">
    <property type="term" value="F:peptidoglycan glycosyltransferase activity"/>
    <property type="evidence" value="ECO:0007669"/>
    <property type="project" value="UniProtKB-EC"/>
</dbReference>
<keyword evidence="5" id="KW-0328">Glycosyltransferase</keyword>
<dbReference type="GO" id="GO:0008360">
    <property type="term" value="P:regulation of cell shape"/>
    <property type="evidence" value="ECO:0007669"/>
    <property type="project" value="UniProtKB-KW"/>
</dbReference>
<organism evidence="22 23">
    <name type="scientific">Venenivibrio stagnispumantis</name>
    <dbReference type="NCBI Taxonomy" id="407998"/>
    <lineage>
        <taxon>Bacteria</taxon>
        <taxon>Pseudomonadati</taxon>
        <taxon>Aquificota</taxon>
        <taxon>Aquificia</taxon>
        <taxon>Aquificales</taxon>
        <taxon>Hydrogenothermaceae</taxon>
        <taxon>Venenivibrio</taxon>
    </lineage>
</organism>
<evidence type="ECO:0000256" key="12">
    <source>
        <dbReference type="ARBA" id="ARBA00023306"/>
    </source>
</evidence>
<comment type="caution">
    <text evidence="22">The sequence shown here is derived from an EMBL/GenBank/DDBJ whole genome shotgun (WGS) entry which is preliminary data.</text>
</comment>
<dbReference type="GO" id="GO:0015648">
    <property type="term" value="F:lipid-linked peptidoglycan transporter activity"/>
    <property type="evidence" value="ECO:0007669"/>
    <property type="project" value="TreeGrafter"/>
</dbReference>
<feature type="transmembrane region" description="Helical" evidence="21">
    <location>
        <begin position="187"/>
        <end position="206"/>
    </location>
</feature>
<feature type="transmembrane region" description="Helical" evidence="21">
    <location>
        <begin position="276"/>
        <end position="295"/>
    </location>
</feature>
<keyword evidence="7 21" id="KW-0812">Transmembrane</keyword>
<feature type="transmembrane region" description="Helical" evidence="21">
    <location>
        <begin position="111"/>
        <end position="130"/>
    </location>
</feature>
<protein>
    <recommendedName>
        <fullName evidence="17">Probable peptidoglycan glycosyltransferase FtsW</fullName>
        <ecNumber evidence="19">2.4.99.28</ecNumber>
    </recommendedName>
    <alternativeName>
        <fullName evidence="18">Cell division protein FtsW</fullName>
    </alternativeName>
    <alternativeName>
        <fullName evidence="15">Cell wall polymerase</fullName>
    </alternativeName>
    <alternativeName>
        <fullName evidence="14">Peptidoglycan polymerase</fullName>
    </alternativeName>
</protein>
<evidence type="ECO:0000256" key="7">
    <source>
        <dbReference type="ARBA" id="ARBA00022692"/>
    </source>
</evidence>
<dbReference type="EC" id="2.4.99.28" evidence="19"/>
<evidence type="ECO:0000256" key="8">
    <source>
        <dbReference type="ARBA" id="ARBA00022960"/>
    </source>
</evidence>
<evidence type="ECO:0000256" key="6">
    <source>
        <dbReference type="ARBA" id="ARBA00022679"/>
    </source>
</evidence>
<feature type="transmembrane region" description="Helical" evidence="21">
    <location>
        <begin position="12"/>
        <end position="36"/>
    </location>
</feature>
<dbReference type="Proteomes" id="UP001157947">
    <property type="component" value="Unassembled WGS sequence"/>
</dbReference>
<feature type="transmembrane region" description="Helical" evidence="21">
    <location>
        <begin position="165"/>
        <end position="180"/>
    </location>
</feature>
<sequence length="377" mass="42988">MVREALFDKTLFLAVFLLIITGITFIYSATFSSGIISGGDSFYYLKRHILWLIVAFIFGFIAYLVPINFWKKYAYHIFIISIILLILVLLFPVHVESTSAKRWLGFGFFRFQPSEFAKFALILFLAKFLTKKDKDFYGKLESYIPIGAAVGVMGFLVFIEPHKGAAIFLFLLTILIMFSSKFSLKHIVRFLAFSSPLIILAIIYALQSPYVRRRIEGFIDPVQTRTDSGYQAFQAILAFVKGGFWGEGIGNGTQKLRYLPEIHTDYIFALIGEETGFFGVIFVITLFLIILYRGIKISLEKDDEFTQILGIGITYLISLQALFHMLVNVSLMPSTGFTLPFISYGGSSLVMYMVYFGILLRISKEPNKSQYKRRLYG</sequence>
<keyword evidence="4 22" id="KW-0132">Cell division</keyword>
<evidence type="ECO:0000256" key="4">
    <source>
        <dbReference type="ARBA" id="ARBA00022618"/>
    </source>
</evidence>
<evidence type="ECO:0000313" key="23">
    <source>
        <dbReference type="Proteomes" id="UP001157947"/>
    </source>
</evidence>
<comment type="subcellular location">
    <subcellularLocation>
        <location evidence="1">Cell membrane</location>
        <topology evidence="1">Multi-pass membrane protein</topology>
    </subcellularLocation>
</comment>
<keyword evidence="23" id="KW-1185">Reference proteome</keyword>
<evidence type="ECO:0000256" key="18">
    <source>
        <dbReference type="ARBA" id="ARBA00041418"/>
    </source>
</evidence>
<evidence type="ECO:0000256" key="2">
    <source>
        <dbReference type="ARBA" id="ARBA00004752"/>
    </source>
</evidence>
<keyword evidence="6" id="KW-0808">Transferase</keyword>
<feature type="transmembrane region" description="Helical" evidence="21">
    <location>
        <begin position="73"/>
        <end position="91"/>
    </location>
</feature>
<evidence type="ECO:0000256" key="3">
    <source>
        <dbReference type="ARBA" id="ARBA00022475"/>
    </source>
</evidence>
<dbReference type="AlphaFoldDB" id="A0AA45WIU7"/>
<dbReference type="InterPro" id="IPR001182">
    <property type="entry name" value="FtsW/RodA"/>
</dbReference>
<evidence type="ECO:0000256" key="17">
    <source>
        <dbReference type="ARBA" id="ARBA00041185"/>
    </source>
</evidence>
<dbReference type="NCBIfam" id="TIGR02614">
    <property type="entry name" value="ftsW"/>
    <property type="match status" value="1"/>
</dbReference>
<name>A0AA45WIU7_9AQUI</name>
<evidence type="ECO:0000256" key="16">
    <source>
        <dbReference type="ARBA" id="ARBA00038053"/>
    </source>
</evidence>
<keyword evidence="8" id="KW-0133">Cell shape</keyword>
<keyword evidence="9" id="KW-0573">Peptidoglycan synthesis</keyword>
<evidence type="ECO:0000256" key="10">
    <source>
        <dbReference type="ARBA" id="ARBA00022989"/>
    </source>
</evidence>
<evidence type="ECO:0000256" key="9">
    <source>
        <dbReference type="ARBA" id="ARBA00022984"/>
    </source>
</evidence>
<keyword evidence="13" id="KW-0961">Cell wall biogenesis/degradation</keyword>
<evidence type="ECO:0000256" key="13">
    <source>
        <dbReference type="ARBA" id="ARBA00023316"/>
    </source>
</evidence>